<dbReference type="STRING" id="216.LS73_08515"/>
<evidence type="ECO:0000313" key="4">
    <source>
        <dbReference type="EMBL" id="TLE01341.1"/>
    </source>
</evidence>
<dbReference type="GO" id="GO:0005829">
    <property type="term" value="C:cytosol"/>
    <property type="evidence" value="ECO:0007669"/>
    <property type="project" value="TreeGrafter"/>
</dbReference>
<evidence type="ECO:0000256" key="2">
    <source>
        <dbReference type="ARBA" id="ARBA00022679"/>
    </source>
</evidence>
<dbReference type="InterPro" id="IPR002201">
    <property type="entry name" value="Glyco_trans_9"/>
</dbReference>
<gene>
    <name evidence="3" type="primary">rfaF</name>
    <name evidence="4" type="ORF">LS73_001250</name>
    <name evidence="3" type="ORF">NCTC12714_00036</name>
</gene>
<dbReference type="PANTHER" id="PTHR30160">
    <property type="entry name" value="TETRAACYLDISACCHARIDE 4'-KINASE-RELATED"/>
    <property type="match status" value="1"/>
</dbReference>
<evidence type="ECO:0000313" key="6">
    <source>
        <dbReference type="Proteomes" id="UP000255139"/>
    </source>
</evidence>
<reference evidence="3 6" key="2">
    <citation type="submission" date="2018-06" db="EMBL/GenBank/DDBJ databases">
        <authorList>
            <consortium name="Pathogen Informatics"/>
            <person name="Doyle S."/>
        </authorList>
    </citation>
    <scope>NUCLEOTIDE SEQUENCE [LARGE SCALE GENOMIC DNA]</scope>
    <source>
        <strain evidence="3 6">NCTC12714</strain>
    </source>
</reference>
<evidence type="ECO:0000313" key="3">
    <source>
        <dbReference type="EMBL" id="STQ85261.1"/>
    </source>
</evidence>
<name>A0A377PSJ7_9HELI</name>
<dbReference type="EC" id="2.-.-.-" evidence="3"/>
<dbReference type="Gene3D" id="3.40.50.2000">
    <property type="entry name" value="Glycogen Phosphorylase B"/>
    <property type="match status" value="2"/>
</dbReference>
<evidence type="ECO:0000256" key="1">
    <source>
        <dbReference type="ARBA" id="ARBA00022676"/>
    </source>
</evidence>
<keyword evidence="6" id="KW-1185">Reference proteome</keyword>
<dbReference type="GO" id="GO:0009244">
    <property type="term" value="P:lipopolysaccharide core region biosynthetic process"/>
    <property type="evidence" value="ECO:0007669"/>
    <property type="project" value="TreeGrafter"/>
</dbReference>
<reference evidence="4 5" key="1">
    <citation type="journal article" date="2014" name="Genome Announc.">
        <title>Draft genome sequences of eight enterohepatic helicobacter species isolated from both laboratory and wild rodents.</title>
        <authorList>
            <person name="Sheh A."/>
            <person name="Shen Z."/>
            <person name="Fox J.G."/>
        </authorList>
    </citation>
    <scope>NUCLEOTIDE SEQUENCE [LARGE SCALE GENOMIC DNA]</scope>
    <source>
        <strain evidence="4 5">ST1</strain>
    </source>
</reference>
<dbReference type="Pfam" id="PF01075">
    <property type="entry name" value="Glyco_transf_9"/>
    <property type="match status" value="1"/>
</dbReference>
<dbReference type="RefSeq" id="WP_052089887.1">
    <property type="nucleotide sequence ID" value="NZ_FZML01000017.1"/>
</dbReference>
<sequence length="428" mass="48894">MNILIRLPNWLGDTVMFMPTIRLINKVYPNMKCILVGNDISTGLFCENEYIMKIFIDDSKKAINVIKRIDSINALATSINTYLEQSNLKLDCALTAQNNLFSAMLLSKIKVGMKIGYGDRNVFGVRKFILTHLIKFKSGRPPACNHQVLNYANLILPILPASFFEEINLDKINYIANPNASNLQNKLFSQIGKLYIPNQEIKEQRKMSDVPIIAISPGASYGKSKMWLPEYFSEISMTLINKGYIVRIYGTKSEEEYNKHIENRILNILHKKHHNRLQNLTGKTTIQNLIYSLKQCSLYIGNDSGTMHIVKALEIPSIIFFGPMPLSWCAPWNPKYYQEQFMPNTKNKYTNCNKNITNNLSTSKKHQVLKLEIESNTETISIDSSIVLKKNLPCMPCKKRVCPLSHHNCMKLITPDEVLILAESLLLQ</sequence>
<dbReference type="PANTHER" id="PTHR30160:SF7">
    <property type="entry name" value="ADP-HEPTOSE--LPS HEPTOSYLTRANSFERASE 2"/>
    <property type="match status" value="1"/>
</dbReference>
<keyword evidence="2 3" id="KW-0808">Transferase</keyword>
<accession>A0A377PSJ7</accession>
<proteinExistence type="predicted"/>
<dbReference type="SUPFAM" id="SSF53756">
    <property type="entry name" value="UDP-Glycosyltransferase/glycogen phosphorylase"/>
    <property type="match status" value="1"/>
</dbReference>
<dbReference type="Proteomes" id="UP000029922">
    <property type="component" value="Unassembled WGS sequence"/>
</dbReference>
<dbReference type="EMBL" id="JRPD02000002">
    <property type="protein sequence ID" value="TLE01341.1"/>
    <property type="molecule type" value="Genomic_DNA"/>
</dbReference>
<dbReference type="EMBL" id="UGJE01000002">
    <property type="protein sequence ID" value="STQ85261.1"/>
    <property type="molecule type" value="Genomic_DNA"/>
</dbReference>
<dbReference type="CDD" id="cd03789">
    <property type="entry name" value="GT9_LPS_heptosyltransferase"/>
    <property type="match status" value="1"/>
</dbReference>
<dbReference type="Proteomes" id="UP000255139">
    <property type="component" value="Unassembled WGS sequence"/>
</dbReference>
<dbReference type="OrthoDB" id="9797795at2"/>
<dbReference type="InterPro" id="IPR051199">
    <property type="entry name" value="LPS_LOS_Heptosyltrfase"/>
</dbReference>
<organism evidence="3 6">
    <name type="scientific">Helicobacter muridarum</name>
    <dbReference type="NCBI Taxonomy" id="216"/>
    <lineage>
        <taxon>Bacteria</taxon>
        <taxon>Pseudomonadati</taxon>
        <taxon>Campylobacterota</taxon>
        <taxon>Epsilonproteobacteria</taxon>
        <taxon>Campylobacterales</taxon>
        <taxon>Helicobacteraceae</taxon>
        <taxon>Helicobacter</taxon>
    </lineage>
</organism>
<dbReference type="GO" id="GO:0008713">
    <property type="term" value="F:ADP-heptose-lipopolysaccharide heptosyltransferase activity"/>
    <property type="evidence" value="ECO:0007669"/>
    <property type="project" value="TreeGrafter"/>
</dbReference>
<keyword evidence="1" id="KW-0328">Glycosyltransferase</keyword>
<protein>
    <submittedName>
        <fullName evidence="3">ADP-heptose:LPS heptosyltransferase</fullName>
        <ecNumber evidence="3">2.-.-.-</ecNumber>
    </submittedName>
    <submittedName>
        <fullName evidence="4">Lipopolysaccharide heptosyltransferase family protein</fullName>
    </submittedName>
</protein>
<evidence type="ECO:0000313" key="5">
    <source>
        <dbReference type="Proteomes" id="UP000029922"/>
    </source>
</evidence>
<dbReference type="AlphaFoldDB" id="A0A377PSJ7"/>